<reference evidence="7" key="1">
    <citation type="journal article" date="2019" name="Toxins">
        <title>Detection of Abrin-Like and Prepropulchellin-Like Toxin Genes and Transcripts Using Whole Genome Sequencing and Full-Length Transcript Sequencing of Abrus precatorius.</title>
        <authorList>
            <person name="Hovde B.T."/>
            <person name="Daligault H.E."/>
            <person name="Hanschen E.R."/>
            <person name="Kunde Y.A."/>
            <person name="Johnson M.B."/>
            <person name="Starkenburg S.R."/>
            <person name="Johnson S.L."/>
        </authorList>
    </citation>
    <scope>NUCLEOTIDE SEQUENCE [LARGE SCALE GENOMIC DNA]</scope>
</reference>
<keyword evidence="3 6" id="KW-1133">Transmembrane helix</keyword>
<organism evidence="7 8">
    <name type="scientific">Abrus precatorius</name>
    <name type="common">Indian licorice</name>
    <name type="synonym">Glycine abrus</name>
    <dbReference type="NCBI Taxonomy" id="3816"/>
    <lineage>
        <taxon>Eukaryota</taxon>
        <taxon>Viridiplantae</taxon>
        <taxon>Streptophyta</taxon>
        <taxon>Embryophyta</taxon>
        <taxon>Tracheophyta</taxon>
        <taxon>Spermatophyta</taxon>
        <taxon>Magnoliopsida</taxon>
        <taxon>eudicotyledons</taxon>
        <taxon>Gunneridae</taxon>
        <taxon>Pentapetalae</taxon>
        <taxon>rosids</taxon>
        <taxon>fabids</taxon>
        <taxon>Fabales</taxon>
        <taxon>Fabaceae</taxon>
        <taxon>Papilionoideae</taxon>
        <taxon>50 kb inversion clade</taxon>
        <taxon>NPAAA clade</taxon>
        <taxon>indigoferoid/millettioid clade</taxon>
        <taxon>Abreae</taxon>
        <taxon>Abrus</taxon>
    </lineage>
</organism>
<gene>
    <name evidence="8" type="primary">LOC113847478</name>
</gene>
<dbReference type="GO" id="GO:0009523">
    <property type="term" value="C:photosystem II"/>
    <property type="evidence" value="ECO:0007669"/>
    <property type="project" value="UniProtKB-KW"/>
</dbReference>
<keyword evidence="2 6" id="KW-0812">Transmembrane</keyword>
<dbReference type="GeneID" id="113847478"/>
<evidence type="ECO:0000256" key="2">
    <source>
        <dbReference type="ARBA" id="ARBA00022692"/>
    </source>
</evidence>
<feature type="transmembrane region" description="Helical" evidence="6">
    <location>
        <begin position="94"/>
        <end position="118"/>
    </location>
</feature>
<protein>
    <submittedName>
        <fullName evidence="8">Uncharacterized protein LOC113847478</fullName>
    </submittedName>
</protein>
<proteinExistence type="predicted"/>
<dbReference type="Proteomes" id="UP000694853">
    <property type="component" value="Unplaced"/>
</dbReference>
<keyword evidence="7" id="KW-1185">Reference proteome</keyword>
<keyword evidence="4 6" id="KW-0472">Membrane</keyword>
<keyword evidence="5" id="KW-0604">Photosystem II</keyword>
<keyword evidence="1" id="KW-0602">Photosynthesis</keyword>
<evidence type="ECO:0000313" key="8">
    <source>
        <dbReference type="RefSeq" id="XP_027332420.1"/>
    </source>
</evidence>
<sequence length="124" mass="13147">MASACVSMVSPLSSPTQNRLNLQPFKAFLRPLPFPQPKRTAVKRSLPKPKLGIEASMKEKAVKGLTTAVIASYMLMPEVVHAAGNDFSPSLKNFLLSIVAGGVVLAAIFAAVIGVANFDPVKRA</sequence>
<dbReference type="InterPro" id="IPR009518">
    <property type="entry name" value="PSII_PsbX"/>
</dbReference>
<evidence type="ECO:0000256" key="4">
    <source>
        <dbReference type="ARBA" id="ARBA00023136"/>
    </source>
</evidence>
<dbReference type="OrthoDB" id="539365at2759"/>
<evidence type="ECO:0000256" key="1">
    <source>
        <dbReference type="ARBA" id="ARBA00022531"/>
    </source>
</evidence>
<dbReference type="Gene3D" id="1.20.5.510">
    <property type="entry name" value="Single helix bin"/>
    <property type="match status" value="1"/>
</dbReference>
<dbReference type="AlphaFoldDB" id="A0A8B8JLS8"/>
<dbReference type="KEGG" id="aprc:113847478"/>
<evidence type="ECO:0000313" key="7">
    <source>
        <dbReference type="Proteomes" id="UP000694853"/>
    </source>
</evidence>
<evidence type="ECO:0000256" key="6">
    <source>
        <dbReference type="SAM" id="Phobius"/>
    </source>
</evidence>
<name>A0A8B8JLS8_ABRPR</name>
<dbReference type="Pfam" id="PF06596">
    <property type="entry name" value="PsbX"/>
    <property type="match status" value="1"/>
</dbReference>
<dbReference type="GO" id="GO:0015979">
    <property type="term" value="P:photosynthesis"/>
    <property type="evidence" value="ECO:0007669"/>
    <property type="project" value="UniProtKB-KW"/>
</dbReference>
<dbReference type="RefSeq" id="XP_027332420.1">
    <property type="nucleotide sequence ID" value="XM_027476619.1"/>
</dbReference>
<evidence type="ECO:0000256" key="5">
    <source>
        <dbReference type="ARBA" id="ARBA00023276"/>
    </source>
</evidence>
<accession>A0A8B8JLS8</accession>
<dbReference type="PANTHER" id="PTHR34455">
    <property type="entry name" value="OS07G0673550 PROTEIN"/>
    <property type="match status" value="1"/>
</dbReference>
<reference evidence="8" key="2">
    <citation type="submission" date="2025-08" db="UniProtKB">
        <authorList>
            <consortium name="RefSeq"/>
        </authorList>
    </citation>
    <scope>IDENTIFICATION</scope>
    <source>
        <tissue evidence="8">Young leaves</tissue>
    </source>
</reference>
<evidence type="ECO:0000256" key="3">
    <source>
        <dbReference type="ARBA" id="ARBA00022989"/>
    </source>
</evidence>
<dbReference type="PANTHER" id="PTHR34455:SF1">
    <property type="entry name" value="OS07G0673550 PROTEIN"/>
    <property type="match status" value="1"/>
</dbReference>